<accession>A0A1Z1MTZ7</accession>
<dbReference type="RefSeq" id="YP_009399749.1">
    <property type="nucleotide sequence ID" value="NC_035298.1"/>
</dbReference>
<geneLocation type="chloroplast" evidence="1"/>
<proteinExistence type="predicted"/>
<keyword evidence="1" id="KW-0150">Chloroplast</keyword>
<dbReference type="AlphaFoldDB" id="A0A1Z1MTZ7"/>
<organism evidence="1">
    <name type="scientific">Digenea simplex</name>
    <name type="common">Marine red alga</name>
    <name type="synonym">Conferva simplex</name>
    <dbReference type="NCBI Taxonomy" id="945030"/>
    <lineage>
        <taxon>Eukaryota</taxon>
        <taxon>Rhodophyta</taxon>
        <taxon>Florideophyceae</taxon>
        <taxon>Rhodymeniophycidae</taxon>
        <taxon>Ceramiales</taxon>
        <taxon>Rhodomelaceae</taxon>
        <taxon>Polysiphonioideae</taxon>
        <taxon>Digenea</taxon>
    </lineage>
</organism>
<keyword evidence="1" id="KW-0934">Plastid</keyword>
<dbReference type="GeneID" id="33362259"/>
<reference evidence="1" key="1">
    <citation type="journal article" date="2017" name="J. Phycol.">
        <title>Analysis of chloroplast genomes and a supermatrix inform reclassification of the Rhodomelaceae (Rhodophyta).</title>
        <authorList>
            <person name="Diaz-Tapia P."/>
            <person name="Maggs C.A."/>
            <person name="West J.A."/>
            <person name="Verbruggen H."/>
        </authorList>
    </citation>
    <scope>NUCLEOTIDE SEQUENCE</scope>
    <source>
        <strain evidence="1">PD1820</strain>
    </source>
</reference>
<protein>
    <submittedName>
        <fullName evidence="1">Uncharacterized protein</fullName>
    </submittedName>
</protein>
<sequence>MNFIVFCFEFQLDIKIKIKDYKSIFLIIYNLLFI</sequence>
<gene>
    <name evidence="1" type="primary">orf34c</name>
</gene>
<dbReference type="EMBL" id="MF101465">
    <property type="protein sequence ID" value="ARW69568.1"/>
    <property type="molecule type" value="Genomic_DNA"/>
</dbReference>
<name>A0A1Z1MTZ7_DIGSM</name>
<evidence type="ECO:0000313" key="1">
    <source>
        <dbReference type="EMBL" id="ARW69568.1"/>
    </source>
</evidence>